<evidence type="ECO:0000313" key="2">
    <source>
        <dbReference type="Proteomes" id="UP000789920"/>
    </source>
</evidence>
<accession>A0ACA9S4T4</accession>
<dbReference type="Proteomes" id="UP000789920">
    <property type="component" value="Unassembled WGS sequence"/>
</dbReference>
<sequence>VTRLAEQLNKADSLQEEINTCLNGVEARQQELEKVLTEYEEKFGDPSLEAMNPLDKEREKTYELAESINQELDNMSQILSAMITDMNPNQLSARVQEAQSFLDHASSKTQEIRSDRS</sequence>
<protein>
    <submittedName>
        <fullName evidence="1">27299_t:CDS:1</fullName>
    </submittedName>
</protein>
<feature type="non-terminal residue" evidence="1">
    <location>
        <position position="1"/>
    </location>
</feature>
<name>A0ACA9S4T4_9GLOM</name>
<organism evidence="1 2">
    <name type="scientific">Racocetra persica</name>
    <dbReference type="NCBI Taxonomy" id="160502"/>
    <lineage>
        <taxon>Eukaryota</taxon>
        <taxon>Fungi</taxon>
        <taxon>Fungi incertae sedis</taxon>
        <taxon>Mucoromycota</taxon>
        <taxon>Glomeromycotina</taxon>
        <taxon>Glomeromycetes</taxon>
        <taxon>Diversisporales</taxon>
        <taxon>Gigasporaceae</taxon>
        <taxon>Racocetra</taxon>
    </lineage>
</organism>
<comment type="caution">
    <text evidence="1">The sequence shown here is derived from an EMBL/GenBank/DDBJ whole genome shotgun (WGS) entry which is preliminary data.</text>
</comment>
<evidence type="ECO:0000313" key="1">
    <source>
        <dbReference type="EMBL" id="CAG8827116.1"/>
    </source>
</evidence>
<gene>
    <name evidence="1" type="ORF">RPERSI_LOCUS26896</name>
</gene>
<proteinExistence type="predicted"/>
<reference evidence="1" key="1">
    <citation type="submission" date="2021-06" db="EMBL/GenBank/DDBJ databases">
        <authorList>
            <person name="Kallberg Y."/>
            <person name="Tangrot J."/>
            <person name="Rosling A."/>
        </authorList>
    </citation>
    <scope>NUCLEOTIDE SEQUENCE</scope>
    <source>
        <strain evidence="1">MA461A</strain>
    </source>
</reference>
<dbReference type="EMBL" id="CAJVQC010093301">
    <property type="protein sequence ID" value="CAG8827116.1"/>
    <property type="molecule type" value="Genomic_DNA"/>
</dbReference>
<keyword evidence="2" id="KW-1185">Reference proteome</keyword>